<dbReference type="GO" id="GO:0030288">
    <property type="term" value="C:outer membrane-bounded periplasmic space"/>
    <property type="evidence" value="ECO:0007669"/>
    <property type="project" value="UniProtKB-ARBA"/>
</dbReference>
<dbReference type="PIRSF" id="PIRSF002741">
    <property type="entry name" value="MppA"/>
    <property type="match status" value="1"/>
</dbReference>
<dbReference type="GO" id="GO:0015833">
    <property type="term" value="P:peptide transport"/>
    <property type="evidence" value="ECO:0007669"/>
    <property type="project" value="TreeGrafter"/>
</dbReference>
<reference evidence="7" key="1">
    <citation type="submission" date="2016-01" db="EMBL/GenBank/DDBJ databases">
        <authorList>
            <person name="Peeters C."/>
        </authorList>
    </citation>
    <scope>NUCLEOTIDE SEQUENCE [LARGE SCALE GENOMIC DNA]</scope>
</reference>
<dbReference type="GO" id="GO:1904680">
    <property type="term" value="F:peptide transmembrane transporter activity"/>
    <property type="evidence" value="ECO:0007669"/>
    <property type="project" value="TreeGrafter"/>
</dbReference>
<dbReference type="Gene3D" id="3.40.190.10">
    <property type="entry name" value="Periplasmic binding protein-like II"/>
    <property type="match status" value="1"/>
</dbReference>
<dbReference type="InterPro" id="IPR006311">
    <property type="entry name" value="TAT_signal"/>
</dbReference>
<protein>
    <submittedName>
        <fullName evidence="6">Extracellular solute-binding protein</fullName>
    </submittedName>
</protein>
<dbReference type="PANTHER" id="PTHR30290">
    <property type="entry name" value="PERIPLASMIC BINDING COMPONENT OF ABC TRANSPORTER"/>
    <property type="match status" value="1"/>
</dbReference>
<name>A0A158HJ65_CABCO</name>
<feature type="signal peptide" evidence="4">
    <location>
        <begin position="1"/>
        <end position="34"/>
    </location>
</feature>
<dbReference type="EMBL" id="FCNY02000008">
    <property type="protein sequence ID" value="SAL44113.1"/>
    <property type="molecule type" value="Genomic_DNA"/>
</dbReference>
<dbReference type="GO" id="GO:0043190">
    <property type="term" value="C:ATP-binding cassette (ABC) transporter complex"/>
    <property type="evidence" value="ECO:0007669"/>
    <property type="project" value="InterPro"/>
</dbReference>
<keyword evidence="7" id="KW-1185">Reference proteome</keyword>
<evidence type="ECO:0000313" key="7">
    <source>
        <dbReference type="Proteomes" id="UP000054740"/>
    </source>
</evidence>
<dbReference type="InterPro" id="IPR000914">
    <property type="entry name" value="SBP_5_dom"/>
</dbReference>
<evidence type="ECO:0000256" key="2">
    <source>
        <dbReference type="ARBA" id="ARBA00022448"/>
    </source>
</evidence>
<dbReference type="RefSeq" id="WP_053570596.1">
    <property type="nucleotide sequence ID" value="NZ_FCNY02000008.1"/>
</dbReference>
<evidence type="ECO:0000256" key="1">
    <source>
        <dbReference type="ARBA" id="ARBA00005695"/>
    </source>
</evidence>
<evidence type="ECO:0000259" key="5">
    <source>
        <dbReference type="Pfam" id="PF00496"/>
    </source>
</evidence>
<dbReference type="AlphaFoldDB" id="A0A158HJ65"/>
<dbReference type="InterPro" id="IPR039424">
    <property type="entry name" value="SBP_5"/>
</dbReference>
<proteinExistence type="inferred from homology"/>
<organism evidence="6 7">
    <name type="scientific">Caballeronia cordobensis</name>
    <name type="common">Burkholderia cordobensis</name>
    <dbReference type="NCBI Taxonomy" id="1353886"/>
    <lineage>
        <taxon>Bacteria</taxon>
        <taxon>Pseudomonadati</taxon>
        <taxon>Pseudomonadota</taxon>
        <taxon>Betaproteobacteria</taxon>
        <taxon>Burkholderiales</taxon>
        <taxon>Burkholderiaceae</taxon>
        <taxon>Caballeronia</taxon>
    </lineage>
</organism>
<feature type="domain" description="Solute-binding protein family 5" evidence="5">
    <location>
        <begin position="82"/>
        <end position="434"/>
    </location>
</feature>
<dbReference type="InterPro" id="IPR030678">
    <property type="entry name" value="Peptide/Ni-bd"/>
</dbReference>
<evidence type="ECO:0000256" key="3">
    <source>
        <dbReference type="ARBA" id="ARBA00022729"/>
    </source>
</evidence>
<evidence type="ECO:0000256" key="4">
    <source>
        <dbReference type="SAM" id="SignalP"/>
    </source>
</evidence>
<dbReference type="PROSITE" id="PS51318">
    <property type="entry name" value="TAT"/>
    <property type="match status" value="1"/>
</dbReference>
<dbReference type="Pfam" id="PF00496">
    <property type="entry name" value="SBP_bac_5"/>
    <property type="match status" value="1"/>
</dbReference>
<keyword evidence="3 4" id="KW-0732">Signal</keyword>
<dbReference type="PANTHER" id="PTHR30290:SF9">
    <property type="entry name" value="OLIGOPEPTIDE-BINDING PROTEIN APPA"/>
    <property type="match status" value="1"/>
</dbReference>
<dbReference type="Gene3D" id="3.90.76.10">
    <property type="entry name" value="Dipeptide-binding Protein, Domain 1"/>
    <property type="match status" value="1"/>
</dbReference>
<dbReference type="CDD" id="cd00995">
    <property type="entry name" value="PBP2_NikA_DppA_OppA_like"/>
    <property type="match status" value="1"/>
</dbReference>
<keyword evidence="2" id="KW-0813">Transport</keyword>
<dbReference type="SUPFAM" id="SSF53850">
    <property type="entry name" value="Periplasmic binding protein-like II"/>
    <property type="match status" value="1"/>
</dbReference>
<accession>A0A158HJ65</accession>
<dbReference type="Proteomes" id="UP000054740">
    <property type="component" value="Unassembled WGS sequence"/>
</dbReference>
<sequence length="517" mass="56047">MTTKASCRSLSRRHFTLGVAGAAALNLVAPLARAQGQPKLLRVRLGADIANLDPARIFQVENQTVATHIYSGLARYDEATNKIVPDLASSWDVTQNGTVYTFHLRKNVQWHKNFGAFSSDDVRFSFERVLDPKTGSNYLGQLAAIAKIDTPDASTVVITLKAPNSGFMHKVTNLNQGWIVSRKAVTEMGDRKHALNPVGTGPFVFESWTPGQEVRVSANKAYFGGAPKVDGVLFRVIRDENAAATALSNGEIDIFFALQEPAVIARLKDDPNVKLHDRPADHTINLVLNMTHKPLDDLRVRQAIMYGINRDAIIAGLFKGTKGTAYSVLTPAFLEYTEDVPKYPYDPAKARALLAAAGQPGFSMDVIGVGFSPYDKIVVPIASDLSAIGIKPRIQVLERGAYLQVRSGGKIPNAITGVVGAPDPDSPIISMLAKSSFPPGLNTSHYTGVDDLIAQAAAAQDEAARKVAYQKILHKSMTDLPLIPLYADRLFIAHSNKVQGFVQNSLFTMNSYPVSLA</sequence>
<gene>
    <name evidence="6" type="ORF">AWB70_03361</name>
</gene>
<comment type="similarity">
    <text evidence="1">Belongs to the bacterial solute-binding protein 5 family.</text>
</comment>
<dbReference type="Gene3D" id="3.10.105.10">
    <property type="entry name" value="Dipeptide-binding Protein, Domain 3"/>
    <property type="match status" value="1"/>
</dbReference>
<evidence type="ECO:0000313" key="6">
    <source>
        <dbReference type="EMBL" id="SAL44113.1"/>
    </source>
</evidence>
<feature type="chain" id="PRO_5011112044" evidence="4">
    <location>
        <begin position="35"/>
        <end position="517"/>
    </location>
</feature>